<comment type="similarity">
    <text evidence="1">Belongs to the argonaute family. Long pAgo subfamily.</text>
</comment>
<dbReference type="InterPro" id="IPR003165">
    <property type="entry name" value="Piwi"/>
</dbReference>
<dbReference type="InterPro" id="IPR036397">
    <property type="entry name" value="RNaseH_sf"/>
</dbReference>
<dbReference type="SUPFAM" id="SSF53098">
    <property type="entry name" value="Ribonuclease H-like"/>
    <property type="match status" value="1"/>
</dbReference>
<protein>
    <recommendedName>
        <fullName evidence="2">Protein argonaute</fullName>
    </recommendedName>
</protein>
<accession>A0ABS1BXE2</accession>
<dbReference type="Gene3D" id="3.30.420.10">
    <property type="entry name" value="Ribonuclease H-like superfamily/Ribonuclease H"/>
    <property type="match status" value="1"/>
</dbReference>
<dbReference type="CDD" id="cd04659">
    <property type="entry name" value="Piwi_piwi-like_ProArk"/>
    <property type="match status" value="1"/>
</dbReference>
<feature type="domain" description="Piwi" evidence="3">
    <location>
        <begin position="189"/>
        <end position="509"/>
    </location>
</feature>
<evidence type="ECO:0000313" key="4">
    <source>
        <dbReference type="EMBL" id="MBK0401803.1"/>
    </source>
</evidence>
<evidence type="ECO:0000256" key="2">
    <source>
        <dbReference type="ARBA" id="ARBA00035032"/>
    </source>
</evidence>
<sequence length="521" mass="59600">MKVELLKEPLLEFGNDFLCDDPKTGITVGGFFSLTNKTHRTELHYALIGTNNGIEAAIDWLKSFEDEIEASPKDLISVDDFEINDGQVVQSESEYQLFDTEIDSNATDRTTFEQSKRLNPNFPGFRTDSIFECEFVNDDANNKVVKEISISNILNDKEIDPLDKAIRVADLYVNAYKEIIEDSISKPTVCFLIIPAKVYDKFSSVRYHGNHYFNLRRYLKAQLISIPNSIPVQIILEDTLTGKKKSLQDLSMQAWNFIVANYYKTSATPWTLTLKDKHTCFIGISFHKVLDSDSNVLRSSIAQAFDYEGKGVIFIGKQFEWNSKLTNTAAPHLTHDYAQDLIKKVLLEYKKYHKNQMPTRVVIHKTTDFWNVGINQEYAEVEGFKSGIHELLGEDVEIDLVTLKGSNIKLLRTGGIYPPVRGTLLHLNQQHGILYTTGYIPYYETFPGVHFPKAIEVEIFEGESTLKKVCDEIMALTKMNFNNCSYYDSLPITIRFAQKVGEIIQYIDDGVIPPNKYYYYM</sequence>
<proteinExistence type="inferred from homology"/>
<name>A0ABS1BXE2_9BACT</name>
<dbReference type="InterPro" id="IPR012337">
    <property type="entry name" value="RNaseH-like_sf"/>
</dbReference>
<dbReference type="EMBL" id="JAEHFX010000001">
    <property type="protein sequence ID" value="MBK0401803.1"/>
    <property type="molecule type" value="Genomic_DNA"/>
</dbReference>
<dbReference type="Gene3D" id="3.40.50.2300">
    <property type="match status" value="1"/>
</dbReference>
<evidence type="ECO:0000259" key="3">
    <source>
        <dbReference type="SMART" id="SM00950"/>
    </source>
</evidence>
<evidence type="ECO:0000256" key="1">
    <source>
        <dbReference type="ARBA" id="ARBA00035012"/>
    </source>
</evidence>
<gene>
    <name evidence="4" type="ORF">I5M27_02335</name>
</gene>
<comment type="caution">
    <text evidence="4">The sequence shown here is derived from an EMBL/GenBank/DDBJ whole genome shotgun (WGS) entry which is preliminary data.</text>
</comment>
<evidence type="ECO:0000313" key="5">
    <source>
        <dbReference type="Proteomes" id="UP000644147"/>
    </source>
</evidence>
<dbReference type="SMART" id="SM00950">
    <property type="entry name" value="Piwi"/>
    <property type="match status" value="1"/>
</dbReference>
<dbReference type="RefSeq" id="WP_200504413.1">
    <property type="nucleotide sequence ID" value="NZ_JAEHFX010000001.1"/>
</dbReference>
<reference evidence="4 5" key="1">
    <citation type="submission" date="2020-12" db="EMBL/GenBank/DDBJ databases">
        <title>Bacterial novel species Adhaeribacter sp. BT258 isolated from soil.</title>
        <authorList>
            <person name="Jung H.-Y."/>
        </authorList>
    </citation>
    <scope>NUCLEOTIDE SEQUENCE [LARGE SCALE GENOMIC DNA]</scope>
    <source>
        <strain evidence="4 5">BT258</strain>
    </source>
</reference>
<dbReference type="Proteomes" id="UP000644147">
    <property type="component" value="Unassembled WGS sequence"/>
</dbReference>
<keyword evidence="5" id="KW-1185">Reference proteome</keyword>
<organism evidence="4 5">
    <name type="scientific">Adhaeribacter terrigena</name>
    <dbReference type="NCBI Taxonomy" id="2793070"/>
    <lineage>
        <taxon>Bacteria</taxon>
        <taxon>Pseudomonadati</taxon>
        <taxon>Bacteroidota</taxon>
        <taxon>Cytophagia</taxon>
        <taxon>Cytophagales</taxon>
        <taxon>Hymenobacteraceae</taxon>
        <taxon>Adhaeribacter</taxon>
    </lineage>
</organism>